<keyword evidence="2" id="KW-0479">Metal-binding</keyword>
<dbReference type="AlphaFoldDB" id="A0A6P1YE46"/>
<dbReference type="GO" id="GO:0046872">
    <property type="term" value="F:metal ion binding"/>
    <property type="evidence" value="ECO:0007669"/>
    <property type="project" value="UniProtKB-KW"/>
</dbReference>
<dbReference type="Gene3D" id="3.90.1470.20">
    <property type="match status" value="1"/>
</dbReference>
<keyword evidence="4" id="KW-0460">Magnesium</keyword>
<dbReference type="NCBIfam" id="TIGR01489">
    <property type="entry name" value="DKMTPPase-SF"/>
    <property type="match status" value="1"/>
</dbReference>
<evidence type="ECO:0000313" key="5">
    <source>
        <dbReference type="EMBL" id="QIB27600.1"/>
    </source>
</evidence>
<organism evidence="5 6">
    <name type="scientific">Caloranaerobacter azorensis</name>
    <dbReference type="NCBI Taxonomy" id="116090"/>
    <lineage>
        <taxon>Bacteria</taxon>
        <taxon>Bacillati</taxon>
        <taxon>Bacillota</taxon>
        <taxon>Tissierellia</taxon>
        <taxon>Tissierellales</taxon>
        <taxon>Thermohalobacteraceae</taxon>
        <taxon>Caloranaerobacter</taxon>
    </lineage>
</organism>
<dbReference type="Proteomes" id="UP000464452">
    <property type="component" value="Chromosome"/>
</dbReference>
<dbReference type="InterPro" id="IPR006384">
    <property type="entry name" value="HAD_hydro_PyrdxlP_Pase-like"/>
</dbReference>
<dbReference type="KEGG" id="cazo:G3A45_10055"/>
<evidence type="ECO:0000256" key="1">
    <source>
        <dbReference type="ARBA" id="ARBA00001946"/>
    </source>
</evidence>
<comment type="cofactor">
    <cofactor evidence="1">
        <name>Mg(2+)</name>
        <dbReference type="ChEBI" id="CHEBI:18420"/>
    </cofactor>
</comment>
<reference evidence="5 6" key="1">
    <citation type="submission" date="2020-02" db="EMBL/GenBank/DDBJ databases">
        <title>Thermophilic hydrogen producing bacteria, Caloranaerobacter azorensis.</title>
        <authorList>
            <person name="Baek K."/>
        </authorList>
    </citation>
    <scope>NUCLEOTIDE SEQUENCE [LARGE SCALE GENOMIC DNA]</scope>
    <source>
        <strain evidence="5 6">T3-1</strain>
    </source>
</reference>
<dbReference type="InterPro" id="IPR050849">
    <property type="entry name" value="HAD-like_hydrolase_phosphatase"/>
</dbReference>
<evidence type="ECO:0000256" key="4">
    <source>
        <dbReference type="ARBA" id="ARBA00022842"/>
    </source>
</evidence>
<dbReference type="InterPro" id="IPR016965">
    <property type="entry name" value="Pase_PHOSPHO-typ"/>
</dbReference>
<dbReference type="GO" id="GO:0016791">
    <property type="term" value="F:phosphatase activity"/>
    <property type="evidence" value="ECO:0007669"/>
    <property type="project" value="InterPro"/>
</dbReference>
<proteinExistence type="predicted"/>
<dbReference type="RefSeq" id="WP_163235414.1">
    <property type="nucleotide sequence ID" value="NZ_CP048617.1"/>
</dbReference>
<accession>A0A6P1YE46</accession>
<dbReference type="Gene3D" id="3.40.50.1000">
    <property type="entry name" value="HAD superfamily/HAD-like"/>
    <property type="match status" value="1"/>
</dbReference>
<sequence>MIDKRILILTDFDGTITKKDVGVALVKNFGPKDWENYEKKWIQREMSSKYVLTFYYESMFQSTQSTRKFIDFIDKNIEIDKNFYDFYNYCRRNKFEIYIISDGMSFYIDFILHKYKLDGIPYFSNLYIDNGDSIKIEFPYYNSKCGMCGNCKTNHLDKLLDKNTYVVYIGDGYSDRCISEKVDLVFAKNDLEKYCIENNINYIKYNDFLDVFRVIKSKFN</sequence>
<name>A0A6P1YE46_9FIRM</name>
<dbReference type="PANTHER" id="PTHR28181">
    <property type="entry name" value="UPF0655 PROTEIN YCR015C"/>
    <property type="match status" value="1"/>
</dbReference>
<dbReference type="Pfam" id="PF06888">
    <property type="entry name" value="Put_Phosphatase"/>
    <property type="match status" value="1"/>
</dbReference>
<evidence type="ECO:0000256" key="3">
    <source>
        <dbReference type="ARBA" id="ARBA00022801"/>
    </source>
</evidence>
<protein>
    <submittedName>
        <fullName evidence="5">MtnX-like HAD-IB family phosphatase</fullName>
        <ecNumber evidence="5">3.1.3.-</ecNumber>
    </submittedName>
</protein>
<dbReference type="EC" id="3.1.3.-" evidence="5"/>
<dbReference type="NCBIfam" id="TIGR01488">
    <property type="entry name" value="HAD-SF-IB"/>
    <property type="match status" value="1"/>
</dbReference>
<keyword evidence="3 5" id="KW-0378">Hydrolase</keyword>
<dbReference type="InterPro" id="IPR023214">
    <property type="entry name" value="HAD_sf"/>
</dbReference>
<gene>
    <name evidence="5" type="ORF">G3A45_10055</name>
</gene>
<evidence type="ECO:0000313" key="6">
    <source>
        <dbReference type="Proteomes" id="UP000464452"/>
    </source>
</evidence>
<dbReference type="InterPro" id="IPR036412">
    <property type="entry name" value="HAD-like_sf"/>
</dbReference>
<evidence type="ECO:0000256" key="2">
    <source>
        <dbReference type="ARBA" id="ARBA00022723"/>
    </source>
</evidence>
<dbReference type="PANTHER" id="PTHR28181:SF2">
    <property type="entry name" value="PHOSPHORIC MONOESTER HYDROLASE"/>
    <property type="match status" value="1"/>
</dbReference>
<dbReference type="EMBL" id="CP048617">
    <property type="protein sequence ID" value="QIB27600.1"/>
    <property type="molecule type" value="Genomic_DNA"/>
</dbReference>
<dbReference type="SUPFAM" id="SSF56784">
    <property type="entry name" value="HAD-like"/>
    <property type="match status" value="1"/>
</dbReference>